<dbReference type="SUPFAM" id="SSF56219">
    <property type="entry name" value="DNase I-like"/>
    <property type="match status" value="1"/>
</dbReference>
<protein>
    <recommendedName>
        <fullName evidence="1">Endonuclease/exonuclease/phosphatase domain-containing protein</fullName>
    </recommendedName>
</protein>
<comment type="caution">
    <text evidence="2">The sequence shown here is derived from an EMBL/GenBank/DDBJ whole genome shotgun (WGS) entry which is preliminary data.</text>
</comment>
<organism evidence="2 3">
    <name type="scientific">Roseivirga spongicola</name>
    <dbReference type="NCBI Taxonomy" id="333140"/>
    <lineage>
        <taxon>Bacteria</taxon>
        <taxon>Pseudomonadati</taxon>
        <taxon>Bacteroidota</taxon>
        <taxon>Cytophagia</taxon>
        <taxon>Cytophagales</taxon>
        <taxon>Roseivirgaceae</taxon>
        <taxon>Roseivirga</taxon>
    </lineage>
</organism>
<dbReference type="PANTHER" id="PTHR12121">
    <property type="entry name" value="CARBON CATABOLITE REPRESSOR PROTEIN 4"/>
    <property type="match status" value="1"/>
</dbReference>
<name>A0A150X5T7_9BACT</name>
<dbReference type="PANTHER" id="PTHR12121:SF36">
    <property type="entry name" value="ENDONUCLEASE_EXONUCLEASE_PHOSPHATASE DOMAIN-CONTAINING PROTEIN"/>
    <property type="match status" value="1"/>
</dbReference>
<dbReference type="STRING" id="333140.AWW68_15585"/>
<dbReference type="EMBL" id="LRPC01000028">
    <property type="protein sequence ID" value="KYG74078.1"/>
    <property type="molecule type" value="Genomic_DNA"/>
</dbReference>
<dbReference type="Gene3D" id="3.60.10.10">
    <property type="entry name" value="Endonuclease/exonuclease/phosphatase"/>
    <property type="match status" value="1"/>
</dbReference>
<dbReference type="GO" id="GO:0000175">
    <property type="term" value="F:3'-5'-RNA exonuclease activity"/>
    <property type="evidence" value="ECO:0007669"/>
    <property type="project" value="TreeGrafter"/>
</dbReference>
<keyword evidence="3" id="KW-1185">Reference proteome</keyword>
<evidence type="ECO:0000313" key="3">
    <source>
        <dbReference type="Proteomes" id="UP000075606"/>
    </source>
</evidence>
<dbReference type="InterPro" id="IPR036691">
    <property type="entry name" value="Endo/exonu/phosph_ase_sf"/>
</dbReference>
<evidence type="ECO:0000313" key="2">
    <source>
        <dbReference type="EMBL" id="KYG74078.1"/>
    </source>
</evidence>
<feature type="domain" description="Endonuclease/exonuclease/phosphatase" evidence="1">
    <location>
        <begin position="1"/>
        <end position="238"/>
    </location>
</feature>
<reference evidence="2 3" key="1">
    <citation type="submission" date="2016-01" db="EMBL/GenBank/DDBJ databases">
        <title>Genome sequencing of Roseivirga spongicola UST030701-084.</title>
        <authorList>
            <person name="Selvaratnam C."/>
            <person name="Thevarajoo S."/>
            <person name="Goh K.M."/>
            <person name="Ee R."/>
            <person name="Chan K.-G."/>
            <person name="Chong C.S."/>
        </authorList>
    </citation>
    <scope>NUCLEOTIDE SEQUENCE [LARGE SCALE GENOMIC DNA]</scope>
    <source>
        <strain evidence="2 3">UST030701-084</strain>
    </source>
</reference>
<sequence>MSFNLRYDEEADGENKWSNRQWACIDMLKEFEPSLLGIQEGQEHQVNFLAENLDDYAHVGEKNESSYYGEYKSIFYKKAQFDLLQSETFWLSETPEVQSLGWDSNNIRIVTWAKLYDKYTGKILYVFNTHFDHIGKVAQQKSSELLVKKVSEIVEAGAPVFITGDFNMLIGNKRLAPITNEFLSAQRFAEKSDDNQSFNAFGRWYMNRNIDFIFFKNANALSYKTVVKDYGVPYISDHYPIISHMNY</sequence>
<dbReference type="AlphaFoldDB" id="A0A150X5T7"/>
<dbReference type="InterPro" id="IPR050410">
    <property type="entry name" value="CCR4/nocturin_mRNA_transcr"/>
</dbReference>
<dbReference type="Pfam" id="PF03372">
    <property type="entry name" value="Exo_endo_phos"/>
    <property type="match status" value="1"/>
</dbReference>
<evidence type="ECO:0000259" key="1">
    <source>
        <dbReference type="Pfam" id="PF03372"/>
    </source>
</evidence>
<gene>
    <name evidence="2" type="ORF">AWW68_15585</name>
</gene>
<dbReference type="CDD" id="cd09083">
    <property type="entry name" value="EEP-1"/>
    <property type="match status" value="1"/>
</dbReference>
<accession>A0A150X5T7</accession>
<dbReference type="Proteomes" id="UP000075606">
    <property type="component" value="Unassembled WGS sequence"/>
</dbReference>
<proteinExistence type="predicted"/>
<dbReference type="InterPro" id="IPR005135">
    <property type="entry name" value="Endo/exonuclease/phosphatase"/>
</dbReference>